<feature type="compositionally biased region" description="Basic and acidic residues" evidence="3">
    <location>
        <begin position="507"/>
        <end position="526"/>
    </location>
</feature>
<dbReference type="GO" id="GO:0046872">
    <property type="term" value="F:metal ion binding"/>
    <property type="evidence" value="ECO:0007669"/>
    <property type="project" value="UniProtKB-KW"/>
</dbReference>
<dbReference type="PANTHER" id="PTHR42648">
    <property type="entry name" value="TRANSPOSASE, PUTATIVE-RELATED"/>
    <property type="match status" value="1"/>
</dbReference>
<feature type="compositionally biased region" description="Polar residues" evidence="3">
    <location>
        <begin position="590"/>
        <end position="603"/>
    </location>
</feature>
<evidence type="ECO:0000256" key="2">
    <source>
        <dbReference type="ARBA" id="ARBA00022801"/>
    </source>
</evidence>
<dbReference type="InterPro" id="IPR012337">
    <property type="entry name" value="RNaseH-like_sf"/>
</dbReference>
<dbReference type="EMBL" id="JAUUTY010000004">
    <property type="protein sequence ID" value="KAK1649150.1"/>
    <property type="molecule type" value="Genomic_DNA"/>
</dbReference>
<dbReference type="InterPro" id="IPR013103">
    <property type="entry name" value="RVT_2"/>
</dbReference>
<feature type="domain" description="Reverse transcriptase Ty1/copia-type" evidence="4">
    <location>
        <begin position="240"/>
        <end position="436"/>
    </location>
</feature>
<comment type="caution">
    <text evidence="5">The sequence shown here is derived from an EMBL/GenBank/DDBJ whole genome shotgun (WGS) entry which is preliminary data.</text>
</comment>
<feature type="non-terminal residue" evidence="5">
    <location>
        <position position="1"/>
    </location>
</feature>
<name>A0AAD8SBX5_LOLMU</name>
<keyword evidence="2" id="KW-0378">Hydrolase</keyword>
<dbReference type="AlphaFoldDB" id="A0AAD8SBX5"/>
<keyword evidence="1" id="KW-0479">Metal-binding</keyword>
<dbReference type="Proteomes" id="UP001231189">
    <property type="component" value="Unassembled WGS sequence"/>
</dbReference>
<evidence type="ECO:0000313" key="5">
    <source>
        <dbReference type="EMBL" id="KAK1649150.1"/>
    </source>
</evidence>
<proteinExistence type="predicted"/>
<reference evidence="5" key="1">
    <citation type="submission" date="2023-07" db="EMBL/GenBank/DDBJ databases">
        <title>A chromosome-level genome assembly of Lolium multiflorum.</title>
        <authorList>
            <person name="Chen Y."/>
            <person name="Copetti D."/>
            <person name="Kolliker R."/>
            <person name="Studer B."/>
        </authorList>
    </citation>
    <scope>NUCLEOTIDE SEQUENCE</scope>
    <source>
        <strain evidence="5">02402/16</strain>
        <tissue evidence="5">Leaf</tissue>
    </source>
</reference>
<dbReference type="InterPro" id="IPR039537">
    <property type="entry name" value="Retrotran_Ty1/copia-like"/>
</dbReference>
<dbReference type="SUPFAM" id="SSF53098">
    <property type="entry name" value="Ribonuclease H-like"/>
    <property type="match status" value="1"/>
</dbReference>
<accession>A0AAD8SBX5</accession>
<keyword evidence="6" id="KW-1185">Reference proteome</keyword>
<evidence type="ECO:0000256" key="1">
    <source>
        <dbReference type="ARBA" id="ARBA00022723"/>
    </source>
</evidence>
<sequence length="603" mass="67242">MLGIPVYVSSLAVRVSALVLIAPTVARLATLPPPAGRGILVYVSSSRIVSRLALQDLLQLHSLIRTFSGSSWSARYYRLFLAGRCWFCDWLFWHCATTTFYTVSEVLSIYQRFAAMVRTQYSSPIRVLRADSAGEYISQHLRGVLAEEGTLAQFSCPGAHAQNGVAEHEPPPSRPVRQRRAPVRYSPSQYGLSVVSEPTSYRDAERHPEWQLAMAEEIAALERTGTWDLVSPLLVFVLSREHGRDYDETFAPVAHMTTVRTLLVVASVRRWSVSQLDVQNAFLNGELSEEVYMQPPPGYSIPDGMVCRLRRSLYGLKQAPRAWFERFASVVTAAGFSPSLHDPALFVHTSPRGRTLLLLYVDDMIITGDDPEYIAFVKARLRDQFLMTDLGPLRYFLGIEVSSTSDGFSISQEKYIQDLLARAALGDERTVDTPMELNVKLRPTDGDPLPDPTLCLSSYHCSLQSSPPCSSLPSWHDHSSYEEETSIARGGELDVKMDVKMDKELDMKISHGRAREEREECARGEEEVQAGQRPVDRPHAGPPGPRPGRPAANRRSVSYRAETGNRNFPVAAGWDHDRTGRSTAGRRIPTGQSSRLDQIYSGS</sequence>
<dbReference type="InterPro" id="IPR043502">
    <property type="entry name" value="DNA/RNA_pol_sf"/>
</dbReference>
<dbReference type="GO" id="GO:0003676">
    <property type="term" value="F:nucleic acid binding"/>
    <property type="evidence" value="ECO:0007669"/>
    <property type="project" value="InterPro"/>
</dbReference>
<dbReference type="InterPro" id="IPR036397">
    <property type="entry name" value="RNaseH_sf"/>
</dbReference>
<dbReference type="SUPFAM" id="SSF56672">
    <property type="entry name" value="DNA/RNA polymerases"/>
    <property type="match status" value="1"/>
</dbReference>
<evidence type="ECO:0000256" key="3">
    <source>
        <dbReference type="SAM" id="MobiDB-lite"/>
    </source>
</evidence>
<feature type="region of interest" description="Disordered" evidence="3">
    <location>
        <begin position="161"/>
        <end position="184"/>
    </location>
</feature>
<evidence type="ECO:0000313" key="6">
    <source>
        <dbReference type="Proteomes" id="UP001231189"/>
    </source>
</evidence>
<gene>
    <name evidence="5" type="ORF">QYE76_066955</name>
</gene>
<evidence type="ECO:0000259" key="4">
    <source>
        <dbReference type="Pfam" id="PF07727"/>
    </source>
</evidence>
<dbReference type="Gene3D" id="3.30.420.10">
    <property type="entry name" value="Ribonuclease H-like superfamily/Ribonuclease H"/>
    <property type="match status" value="1"/>
</dbReference>
<feature type="region of interest" description="Disordered" evidence="3">
    <location>
        <begin position="507"/>
        <end position="603"/>
    </location>
</feature>
<dbReference type="PANTHER" id="PTHR42648:SF26">
    <property type="entry name" value="INTEGRASE CATALYTIC DOMAIN-CONTAINING PROTEIN"/>
    <property type="match status" value="1"/>
</dbReference>
<organism evidence="5 6">
    <name type="scientific">Lolium multiflorum</name>
    <name type="common">Italian ryegrass</name>
    <name type="synonym">Lolium perenne subsp. multiflorum</name>
    <dbReference type="NCBI Taxonomy" id="4521"/>
    <lineage>
        <taxon>Eukaryota</taxon>
        <taxon>Viridiplantae</taxon>
        <taxon>Streptophyta</taxon>
        <taxon>Embryophyta</taxon>
        <taxon>Tracheophyta</taxon>
        <taxon>Spermatophyta</taxon>
        <taxon>Magnoliopsida</taxon>
        <taxon>Liliopsida</taxon>
        <taxon>Poales</taxon>
        <taxon>Poaceae</taxon>
        <taxon>BOP clade</taxon>
        <taxon>Pooideae</taxon>
        <taxon>Poodae</taxon>
        <taxon>Poeae</taxon>
        <taxon>Poeae Chloroplast Group 2 (Poeae type)</taxon>
        <taxon>Loliodinae</taxon>
        <taxon>Loliinae</taxon>
        <taxon>Lolium</taxon>
    </lineage>
</organism>
<protein>
    <recommendedName>
        <fullName evidence="4">Reverse transcriptase Ty1/copia-type domain-containing protein</fullName>
    </recommendedName>
</protein>
<dbReference type="Pfam" id="PF07727">
    <property type="entry name" value="RVT_2"/>
    <property type="match status" value="1"/>
</dbReference>
<dbReference type="GO" id="GO:0016787">
    <property type="term" value="F:hydrolase activity"/>
    <property type="evidence" value="ECO:0007669"/>
    <property type="project" value="UniProtKB-KW"/>
</dbReference>